<sequence length="197" mass="21440">MSASMAFVLPTPVIKISQLLAASLLLLGFSAHVHADSFDQGSAMKMNPGDFDDDDGKSWQEIKTEIPPAPQAANLVSFYVSPTATMNFFIDVNSISVGADGVVRYTMVSKSQAGAENVSYEGIRCQTYESKLYAFGQKDGNWSRARLNDWKQISEASGNRQHAALAKDFLCQDGMVAGKADDIRSRLRTNHPIKLGS</sequence>
<gene>
    <name evidence="3" type="ORF">CPter291_4671</name>
</gene>
<evidence type="ECO:0000313" key="3">
    <source>
        <dbReference type="EMBL" id="AMP16891.1"/>
    </source>
</evidence>
<feature type="signal peptide" evidence="1">
    <location>
        <begin position="1"/>
        <end position="35"/>
    </location>
</feature>
<organism evidence="3 4">
    <name type="scientific">Collimonas pratensis</name>
    <dbReference type="NCBI Taxonomy" id="279113"/>
    <lineage>
        <taxon>Bacteria</taxon>
        <taxon>Pseudomonadati</taxon>
        <taxon>Pseudomonadota</taxon>
        <taxon>Betaproteobacteria</taxon>
        <taxon>Burkholderiales</taxon>
        <taxon>Oxalobacteraceae</taxon>
        <taxon>Collimonas</taxon>
    </lineage>
</organism>
<dbReference type="Proteomes" id="UP000074914">
    <property type="component" value="Chromosome"/>
</dbReference>
<evidence type="ECO:0000256" key="1">
    <source>
        <dbReference type="SAM" id="SignalP"/>
    </source>
</evidence>
<accession>A0ABM5ZCJ8</accession>
<evidence type="ECO:0000313" key="4">
    <source>
        <dbReference type="Proteomes" id="UP000074914"/>
    </source>
</evidence>
<keyword evidence="4" id="KW-1185">Reference proteome</keyword>
<proteinExistence type="predicted"/>
<feature type="chain" id="PRO_5046412020" evidence="1">
    <location>
        <begin position="36"/>
        <end position="197"/>
    </location>
</feature>
<reference evidence="3 4" key="1">
    <citation type="submission" date="2015-11" db="EMBL/GenBank/DDBJ databases">
        <title>Exploring the genomic traits of fungus-feeding bacterial genus Collimonas.</title>
        <authorList>
            <person name="Song C."/>
            <person name="Schmidt R."/>
            <person name="de Jager V."/>
            <person name="Krzyzanowska D."/>
            <person name="Jongedijk E."/>
            <person name="Cankar K."/>
            <person name="Beekwilder J."/>
            <person name="van Veen A."/>
            <person name="de Boer W."/>
            <person name="van Veen J.A."/>
            <person name="Garbeva P."/>
        </authorList>
    </citation>
    <scope>NUCLEOTIDE SEQUENCE [LARGE SCALE GENOMIC DNA]</scope>
    <source>
        <strain evidence="3 4">Ter291</strain>
    </source>
</reference>
<name>A0ABM5ZCJ8_9BURK</name>
<feature type="domain" description="CNP1-like uncharacterised" evidence="2">
    <location>
        <begin position="55"/>
        <end position="188"/>
    </location>
</feature>
<dbReference type="Pfam" id="PF08750">
    <property type="entry name" value="CNP1"/>
    <property type="match status" value="1"/>
</dbReference>
<protein>
    <submittedName>
        <fullName evidence="3">CNP1-like family protein</fullName>
    </submittedName>
</protein>
<keyword evidence="1" id="KW-0732">Signal</keyword>
<dbReference type="InterPro" id="IPR014861">
    <property type="entry name" value="CNP1-like_dom"/>
</dbReference>
<evidence type="ECO:0000259" key="2">
    <source>
        <dbReference type="Pfam" id="PF08750"/>
    </source>
</evidence>
<dbReference type="EMBL" id="CP013236">
    <property type="protein sequence ID" value="AMP16891.1"/>
    <property type="molecule type" value="Genomic_DNA"/>
</dbReference>